<feature type="signal peptide" evidence="5">
    <location>
        <begin position="1"/>
        <end position="24"/>
    </location>
</feature>
<name>A0A4S2GX47_9PROT</name>
<dbReference type="Gene3D" id="2.40.170.20">
    <property type="entry name" value="TonB-dependent receptor, beta-barrel domain"/>
    <property type="match status" value="1"/>
</dbReference>
<dbReference type="Pfam" id="PF07715">
    <property type="entry name" value="Plug"/>
    <property type="match status" value="1"/>
</dbReference>
<dbReference type="InterPro" id="IPR037066">
    <property type="entry name" value="Plug_dom_sf"/>
</dbReference>
<comment type="subcellular location">
    <subcellularLocation>
        <location evidence="1 4">Cell outer membrane</location>
    </subcellularLocation>
</comment>
<reference evidence="8 9" key="1">
    <citation type="journal article" date="2017" name="Int. J. Syst. Evol. Microbiol.">
        <title>Marinicauda algicola sp. nov., isolated from a marine red alga Rhodosorus marinus.</title>
        <authorList>
            <person name="Jeong S.E."/>
            <person name="Jeon S.H."/>
            <person name="Chun B.H."/>
            <person name="Kim D.W."/>
            <person name="Jeon C.O."/>
        </authorList>
    </citation>
    <scope>NUCLEOTIDE SEQUENCE [LARGE SCALE GENOMIC DNA]</scope>
    <source>
        <strain evidence="8 9">JCM 31718</strain>
    </source>
</reference>
<feature type="chain" id="PRO_5020221073" evidence="5">
    <location>
        <begin position="25"/>
        <end position="1035"/>
    </location>
</feature>
<evidence type="ECO:0000259" key="6">
    <source>
        <dbReference type="Pfam" id="PF00593"/>
    </source>
</evidence>
<proteinExistence type="inferred from homology"/>
<evidence type="ECO:0000256" key="5">
    <source>
        <dbReference type="SAM" id="SignalP"/>
    </source>
</evidence>
<feature type="domain" description="TonB-dependent receptor plug" evidence="7">
    <location>
        <begin position="61"/>
        <end position="179"/>
    </location>
</feature>
<keyword evidence="9" id="KW-1185">Reference proteome</keyword>
<evidence type="ECO:0000313" key="8">
    <source>
        <dbReference type="EMBL" id="TGY87750.1"/>
    </source>
</evidence>
<comment type="caution">
    <text evidence="8">The sequence shown here is derived from an EMBL/GenBank/DDBJ whole genome shotgun (WGS) entry which is preliminary data.</text>
</comment>
<organism evidence="8 9">
    <name type="scientific">Marinicauda algicola</name>
    <dbReference type="NCBI Taxonomy" id="2029849"/>
    <lineage>
        <taxon>Bacteria</taxon>
        <taxon>Pseudomonadati</taxon>
        <taxon>Pseudomonadota</taxon>
        <taxon>Alphaproteobacteria</taxon>
        <taxon>Maricaulales</taxon>
        <taxon>Maricaulaceae</taxon>
        <taxon>Marinicauda</taxon>
    </lineage>
</organism>
<comment type="similarity">
    <text evidence="4">Belongs to the TonB-dependent receptor family.</text>
</comment>
<dbReference type="RefSeq" id="WP_135996532.1">
    <property type="nucleotide sequence ID" value="NZ_CP071057.1"/>
</dbReference>
<dbReference type="InterPro" id="IPR012910">
    <property type="entry name" value="Plug_dom"/>
</dbReference>
<evidence type="ECO:0000256" key="3">
    <source>
        <dbReference type="ARBA" id="ARBA00023237"/>
    </source>
</evidence>
<evidence type="ECO:0000256" key="2">
    <source>
        <dbReference type="ARBA" id="ARBA00023136"/>
    </source>
</evidence>
<dbReference type="Pfam" id="PF00593">
    <property type="entry name" value="TonB_dep_Rec_b-barrel"/>
    <property type="match status" value="1"/>
</dbReference>
<keyword evidence="8" id="KW-0675">Receptor</keyword>
<protein>
    <submittedName>
        <fullName evidence="8">TonB-dependent receptor</fullName>
    </submittedName>
</protein>
<evidence type="ECO:0000256" key="1">
    <source>
        <dbReference type="ARBA" id="ARBA00004442"/>
    </source>
</evidence>
<dbReference type="AlphaFoldDB" id="A0A4S2GX47"/>
<dbReference type="InterPro" id="IPR000531">
    <property type="entry name" value="Beta-barrel_TonB"/>
</dbReference>
<gene>
    <name evidence="8" type="ORF">E5163_12525</name>
</gene>
<evidence type="ECO:0000259" key="7">
    <source>
        <dbReference type="Pfam" id="PF07715"/>
    </source>
</evidence>
<keyword evidence="4" id="KW-0798">TonB box</keyword>
<dbReference type="EMBL" id="SRXW01000004">
    <property type="protein sequence ID" value="TGY87750.1"/>
    <property type="molecule type" value="Genomic_DNA"/>
</dbReference>
<keyword evidence="5" id="KW-0732">Signal</keyword>
<keyword evidence="3" id="KW-0998">Cell outer membrane</keyword>
<dbReference type="GO" id="GO:0009279">
    <property type="term" value="C:cell outer membrane"/>
    <property type="evidence" value="ECO:0007669"/>
    <property type="project" value="UniProtKB-SubCell"/>
</dbReference>
<dbReference type="PANTHER" id="PTHR47234:SF1">
    <property type="entry name" value="TONB-DEPENDENT RECEPTOR"/>
    <property type="match status" value="1"/>
</dbReference>
<sequence>MSVRSFLKSGVALSVLALGQTALAQEVAETTQASAVQEETRDVIVVTGTNIQGARINESLPVTIINQDDLASIGGVDGEDLIRALPSQGGVAFRGDNNTTNNNARGDIASINLRSIGSSGTLVLLNGRRVVNHPSTQAELSTPVTTTNVNALPVAGISRVEVFNDGASAIYGSDAVAGVFNTILDDDFSGFEILGRHLYATGNGLDEQTLTVRAGDSFNGGRTNLSFSAEYSRRDGLFASELERSASEDLRPFLVGTSFEGDVSFDNRATQTPWGQWTLNTTSSTRVRQNGVTLTTPSGVFHFQPATFPGCRADTAGALSVANLCIDDGSQDRDLRFDGAYERSIISDRDRFNGFAFLNHDLDNGVRLYGEFGLYYAETRGTNEPRNGIGATGISVPANYYWNPFGPVTFSDGTPNPNRLPGLTNVPASGLPVFTDAGRYRFVDVGFRDIEIVNTQWRALGGARGTFGESGWDWDSAVLYNRSHAEDTENNSISRTLFQQALFNETPNVYNLFNGGDPDNPSVGDATANDRSLMEPFLVDVVRKSTAELALADFKVSNGEVFSLPGGFIGLAGGAEARYEAYDEDRDSRLDGTITFTDAVTGEVSETDVYGTSPTPDSSGSREVFAAFAEASIPLVGPDMNVPLVETFDVQIAARYEHYSDFGGSGIKPRIAAAWVPFDGLKFRGAYSEGFRAPNLIVINEGVDRSNAREDSYFCEAGVRNGTFATFADCVGYTEGRTERRSVADDIGPEDDINITYGFVFEPSGFEGGFSFLNNLTVTVDRWEIQRRDVVGVFGAENHISLDYLLRLQGSSNPNVVRDTPNVDEIAFFNAAGLTPAGDILFIRDTYDNNEDIDVEGWDYALYYAFDDTPVGDFDLKVNASYLDTYFISLSPGAEQIRDAVESGLISNEIEVSQEGEIIRQDGQPEWRVGATLTWRHDSGFGAGVRADYTSEFIDTGAGLDPNGDPFIVDAWTQTNAYVQYEFDRPGALDGVQVRVGANNIFDEDPPLADETNGYDAAYHSIRGRQVYFDVRKHF</sequence>
<dbReference type="SUPFAM" id="SSF56935">
    <property type="entry name" value="Porins"/>
    <property type="match status" value="1"/>
</dbReference>
<dbReference type="InterPro" id="IPR036942">
    <property type="entry name" value="Beta-barrel_TonB_sf"/>
</dbReference>
<dbReference type="OrthoDB" id="7051241at2"/>
<dbReference type="PANTHER" id="PTHR47234">
    <property type="match status" value="1"/>
</dbReference>
<dbReference type="Proteomes" id="UP000308054">
    <property type="component" value="Unassembled WGS sequence"/>
</dbReference>
<accession>A0A4S2GX47</accession>
<feature type="domain" description="TonB-dependent receptor-like beta-barrel" evidence="6">
    <location>
        <begin position="405"/>
        <end position="1001"/>
    </location>
</feature>
<dbReference type="Gene3D" id="2.170.130.10">
    <property type="entry name" value="TonB-dependent receptor, plug domain"/>
    <property type="match status" value="1"/>
</dbReference>
<keyword evidence="2 4" id="KW-0472">Membrane</keyword>
<evidence type="ECO:0000256" key="4">
    <source>
        <dbReference type="RuleBase" id="RU003357"/>
    </source>
</evidence>
<evidence type="ECO:0000313" key="9">
    <source>
        <dbReference type="Proteomes" id="UP000308054"/>
    </source>
</evidence>